<dbReference type="GO" id="GO:0016757">
    <property type="term" value="F:glycosyltransferase activity"/>
    <property type="evidence" value="ECO:0007669"/>
    <property type="project" value="UniProtKB-KW"/>
</dbReference>
<feature type="domain" description="Glycosyltransferase 2-like" evidence="1">
    <location>
        <begin position="8"/>
        <end position="158"/>
    </location>
</feature>
<dbReference type="Pfam" id="PF00535">
    <property type="entry name" value="Glycos_transf_2"/>
    <property type="match status" value="1"/>
</dbReference>
<dbReference type="InterPro" id="IPR050834">
    <property type="entry name" value="Glycosyltransf_2"/>
</dbReference>
<sequence length="315" mass="35381">MTDLRYAIVLYAYNHEDCVRAAARAMLAQDCPPTEIIFSDDCSKDGTFGILEQEAAAYAGPHRVTLNRNPRNLGVIGHVHRIFELTDADVIINCAGDDLCHPHRARRIMETFEQGRPWLVCSHAAVVDAEGRPAPRVYAKADFYHAVDATRAATSMQLYLGATSAWHRDLFSAFGPIRFEECFEDLVCGFRAALAGRVAVIDEELVTYRIGAGLTNSAHRAETLADTRRRRECELRMQIAVLKQRAVDLETFGHAEQDRMQRAISKALAARETRLRYITEGARALLGPALRHPLATLRAALSENRRWRKAKARKR</sequence>
<keyword evidence="2" id="KW-0328">Glycosyltransferase</keyword>
<evidence type="ECO:0000313" key="3">
    <source>
        <dbReference type="Proteomes" id="UP001607157"/>
    </source>
</evidence>
<dbReference type="InterPro" id="IPR029044">
    <property type="entry name" value="Nucleotide-diphossugar_trans"/>
</dbReference>
<reference evidence="2 3" key="1">
    <citation type="submission" date="2024-10" db="EMBL/GenBank/DDBJ databases">
        <authorList>
            <person name="Yang X.-N."/>
        </authorList>
    </citation>
    <scope>NUCLEOTIDE SEQUENCE [LARGE SCALE GENOMIC DNA]</scope>
    <source>
        <strain evidence="2 3">CAU 1059</strain>
    </source>
</reference>
<keyword evidence="2" id="KW-0808">Transferase</keyword>
<organism evidence="2 3">
    <name type="scientific">Roseovarius aquimarinus</name>
    <dbReference type="NCBI Taxonomy" id="1229156"/>
    <lineage>
        <taxon>Bacteria</taxon>
        <taxon>Pseudomonadati</taxon>
        <taxon>Pseudomonadota</taxon>
        <taxon>Alphaproteobacteria</taxon>
        <taxon>Rhodobacterales</taxon>
        <taxon>Roseobacteraceae</taxon>
        <taxon>Roseovarius</taxon>
    </lineage>
</organism>
<dbReference type="SUPFAM" id="SSF53448">
    <property type="entry name" value="Nucleotide-diphospho-sugar transferases"/>
    <property type="match status" value="1"/>
</dbReference>
<dbReference type="EC" id="2.4.-.-" evidence="2"/>
<evidence type="ECO:0000313" key="2">
    <source>
        <dbReference type="EMBL" id="MFH0254668.1"/>
    </source>
</evidence>
<dbReference type="Gene3D" id="3.90.550.10">
    <property type="entry name" value="Spore Coat Polysaccharide Biosynthesis Protein SpsA, Chain A"/>
    <property type="match status" value="1"/>
</dbReference>
<dbReference type="EMBL" id="JBIHMM010000003">
    <property type="protein sequence ID" value="MFH0254668.1"/>
    <property type="molecule type" value="Genomic_DNA"/>
</dbReference>
<dbReference type="Proteomes" id="UP001607157">
    <property type="component" value="Unassembled WGS sequence"/>
</dbReference>
<evidence type="ECO:0000259" key="1">
    <source>
        <dbReference type="Pfam" id="PF00535"/>
    </source>
</evidence>
<dbReference type="PANTHER" id="PTHR43685">
    <property type="entry name" value="GLYCOSYLTRANSFERASE"/>
    <property type="match status" value="1"/>
</dbReference>
<keyword evidence="3" id="KW-1185">Reference proteome</keyword>
<name>A0ABW7I993_9RHOB</name>
<proteinExistence type="predicted"/>
<accession>A0ABW7I993</accession>
<gene>
    <name evidence="2" type="ORF">ACGRVM_12250</name>
</gene>
<dbReference type="RefSeq" id="WP_377172038.1">
    <property type="nucleotide sequence ID" value="NZ_JBHTJC010000003.1"/>
</dbReference>
<dbReference type="PANTHER" id="PTHR43685:SF11">
    <property type="entry name" value="GLYCOSYLTRANSFERASE TAGX-RELATED"/>
    <property type="match status" value="1"/>
</dbReference>
<comment type="caution">
    <text evidence="2">The sequence shown here is derived from an EMBL/GenBank/DDBJ whole genome shotgun (WGS) entry which is preliminary data.</text>
</comment>
<protein>
    <submittedName>
        <fullName evidence="2">Glycosyltransferase</fullName>
        <ecNumber evidence="2">2.4.-.-</ecNumber>
    </submittedName>
</protein>
<dbReference type="InterPro" id="IPR001173">
    <property type="entry name" value="Glyco_trans_2-like"/>
</dbReference>